<dbReference type="PANTHER" id="PTHR36409">
    <property type="entry name" value="EXPRESSED PROTEIN"/>
    <property type="match status" value="1"/>
</dbReference>
<evidence type="ECO:0000256" key="1">
    <source>
        <dbReference type="SAM" id="Coils"/>
    </source>
</evidence>
<accession>A0A7J6FPZ9</accession>
<dbReference type="EMBL" id="JAATIP010000053">
    <property type="protein sequence ID" value="KAF4383235.1"/>
    <property type="molecule type" value="Genomic_DNA"/>
</dbReference>
<evidence type="ECO:0000313" key="4">
    <source>
        <dbReference type="EMBL" id="KAF4371870.1"/>
    </source>
</evidence>
<protein>
    <submittedName>
        <fullName evidence="4">Uncharacterized protein</fullName>
    </submittedName>
</protein>
<keyword evidence="3" id="KW-0812">Transmembrane</keyword>
<dbReference type="EMBL" id="JAATIQ010000192">
    <property type="protein sequence ID" value="KAF4371870.1"/>
    <property type="molecule type" value="Genomic_DNA"/>
</dbReference>
<sequence length="296" mass="32657">MKSFLSSKAIDFNGAFLPQRSSFSSFKLTGLQWAFSLDGSSSFAFWVSLCNWNCTGFSFYIVFMFLSLNLGSFMILDLSSMNVNHTDKTVLFPLMGASESILSNSQSPIDEITTVSEKSEIADPILQRLKSLKISTPILTTPPTETSLTDILVRKPSAPSTVDPKVLLELFSMYRDYHEQKAQEISKNQEEIENKIEVADALAIKLLQRLNYSVSAMKTTTQNLSEVNSLQVEIGELKGRLTEVISNCDSLCKRIAAEGPESLRLSVKPFAVPVAAKEDSSGPSSLSRRNPATEQS</sequence>
<keyword evidence="1" id="KW-0175">Coiled coil</keyword>
<dbReference type="Proteomes" id="UP000525078">
    <property type="component" value="Unassembled WGS sequence"/>
</dbReference>
<evidence type="ECO:0000313" key="6">
    <source>
        <dbReference type="Proteomes" id="UP000525078"/>
    </source>
</evidence>
<gene>
    <name evidence="5" type="ORF">F8388_009266</name>
    <name evidence="4" type="ORF">G4B88_016933</name>
</gene>
<feature type="coiled-coil region" evidence="1">
    <location>
        <begin position="175"/>
        <end position="202"/>
    </location>
</feature>
<evidence type="ECO:0000313" key="7">
    <source>
        <dbReference type="Proteomes" id="UP000583929"/>
    </source>
</evidence>
<keyword evidence="3" id="KW-0472">Membrane</keyword>
<evidence type="ECO:0000256" key="3">
    <source>
        <dbReference type="SAM" id="Phobius"/>
    </source>
</evidence>
<evidence type="ECO:0000313" key="5">
    <source>
        <dbReference type="EMBL" id="KAF4383235.1"/>
    </source>
</evidence>
<feature type="transmembrane region" description="Helical" evidence="3">
    <location>
        <begin position="57"/>
        <end position="76"/>
    </location>
</feature>
<keyword evidence="3" id="KW-1133">Transmembrane helix</keyword>
<name>A0A7J6FPZ9_CANSA</name>
<proteinExistence type="predicted"/>
<keyword evidence="7" id="KW-1185">Reference proteome</keyword>
<organism evidence="4 7">
    <name type="scientific">Cannabis sativa</name>
    <name type="common">Hemp</name>
    <name type="synonym">Marijuana</name>
    <dbReference type="NCBI Taxonomy" id="3483"/>
    <lineage>
        <taxon>Eukaryota</taxon>
        <taxon>Viridiplantae</taxon>
        <taxon>Streptophyta</taxon>
        <taxon>Embryophyta</taxon>
        <taxon>Tracheophyta</taxon>
        <taxon>Spermatophyta</taxon>
        <taxon>Magnoliopsida</taxon>
        <taxon>eudicotyledons</taxon>
        <taxon>Gunneridae</taxon>
        <taxon>Pentapetalae</taxon>
        <taxon>rosids</taxon>
        <taxon>fabids</taxon>
        <taxon>Rosales</taxon>
        <taxon>Cannabaceae</taxon>
        <taxon>Cannabis</taxon>
    </lineage>
</organism>
<dbReference type="PANTHER" id="PTHR36409:SF1">
    <property type="entry name" value="BLOC-1-RELATED COMPLEX SUBUNIT 5"/>
    <property type="match status" value="1"/>
</dbReference>
<dbReference type="AlphaFoldDB" id="A0A7J6FPZ9"/>
<reference evidence="6 7" key="1">
    <citation type="journal article" date="2020" name="bioRxiv">
        <title>Sequence and annotation of 42 cannabis genomes reveals extensive copy number variation in cannabinoid synthesis and pathogen resistance genes.</title>
        <authorList>
            <person name="Mckernan K.J."/>
            <person name="Helbert Y."/>
            <person name="Kane L.T."/>
            <person name="Ebling H."/>
            <person name="Zhang L."/>
            <person name="Liu B."/>
            <person name="Eaton Z."/>
            <person name="Mclaughlin S."/>
            <person name="Kingan S."/>
            <person name="Baybayan P."/>
            <person name="Concepcion G."/>
            <person name="Jordan M."/>
            <person name="Riva A."/>
            <person name="Barbazuk W."/>
            <person name="Harkins T."/>
        </authorList>
    </citation>
    <scope>NUCLEOTIDE SEQUENCE [LARGE SCALE GENOMIC DNA]</scope>
    <source>
        <strain evidence="6 7">cv. Jamaican Lion 4</strain>
        <strain evidence="4">Father</strain>
        <strain evidence="5">Mother</strain>
        <tissue evidence="4">Leaf</tissue>
    </source>
</reference>
<dbReference type="Proteomes" id="UP000583929">
    <property type="component" value="Unassembled WGS sequence"/>
</dbReference>
<feature type="compositionally biased region" description="Polar residues" evidence="2">
    <location>
        <begin position="281"/>
        <end position="296"/>
    </location>
</feature>
<evidence type="ECO:0000256" key="2">
    <source>
        <dbReference type="SAM" id="MobiDB-lite"/>
    </source>
</evidence>
<feature type="region of interest" description="Disordered" evidence="2">
    <location>
        <begin position="275"/>
        <end position="296"/>
    </location>
</feature>
<comment type="caution">
    <text evidence="4">The sequence shown here is derived from an EMBL/GenBank/DDBJ whole genome shotgun (WGS) entry which is preliminary data.</text>
</comment>